<evidence type="ECO:0000313" key="1">
    <source>
        <dbReference type="EMBL" id="ASU81529.1"/>
    </source>
</evidence>
<gene>
    <name evidence="1" type="ORF">CDO52_00860</name>
</gene>
<dbReference type="Proteomes" id="UP000215005">
    <property type="component" value="Chromosome"/>
</dbReference>
<dbReference type="OrthoDB" id="4238143at2"/>
<dbReference type="AlphaFoldDB" id="A0A223S0I1"/>
<evidence type="ECO:0000313" key="2">
    <source>
        <dbReference type="Proteomes" id="UP000215005"/>
    </source>
</evidence>
<keyword evidence="2" id="KW-1185">Reference proteome</keyword>
<dbReference type="RefSeq" id="WP_017619528.1">
    <property type="nucleotide sequence ID" value="NZ_ANBG01000245.1"/>
</dbReference>
<sequence>MSGGSYNYLCYADDLAELFERRDDLAGMADVLARLGYAPDAASETQQLLLDLRATDIRVQASIRRLSGVWKAVEWWHSSDSSEEAVYDALAAYRGGGPVKRMPYQLTPDEQAAVEELRRTREEGIR</sequence>
<accession>A0A223S0I1</accession>
<reference evidence="1 2" key="1">
    <citation type="submission" date="2017-08" db="EMBL/GenBank/DDBJ databases">
        <title>The complete genome sequence of Nocardiopsis gilva YIM 90087.</title>
        <authorList>
            <person name="Yin M."/>
            <person name="Tang S."/>
        </authorList>
    </citation>
    <scope>NUCLEOTIDE SEQUENCE [LARGE SCALE GENOMIC DNA]</scope>
    <source>
        <strain evidence="1 2">YIM 90087</strain>
    </source>
</reference>
<protein>
    <submittedName>
        <fullName evidence="1">Uncharacterized protein</fullName>
    </submittedName>
</protein>
<dbReference type="EMBL" id="CP022753">
    <property type="protein sequence ID" value="ASU81529.1"/>
    <property type="molecule type" value="Genomic_DNA"/>
</dbReference>
<dbReference type="KEGG" id="ngv:CDO52_00860"/>
<organism evidence="1 2">
    <name type="scientific">Nocardiopsis gilva YIM 90087</name>
    <dbReference type="NCBI Taxonomy" id="1235441"/>
    <lineage>
        <taxon>Bacteria</taxon>
        <taxon>Bacillati</taxon>
        <taxon>Actinomycetota</taxon>
        <taxon>Actinomycetes</taxon>
        <taxon>Streptosporangiales</taxon>
        <taxon>Nocardiopsidaceae</taxon>
        <taxon>Nocardiopsis</taxon>
    </lineage>
</organism>
<name>A0A223S0I1_9ACTN</name>
<proteinExistence type="predicted"/>